<dbReference type="InterPro" id="IPR012338">
    <property type="entry name" value="Beta-lactam/transpept-like"/>
</dbReference>
<keyword evidence="1" id="KW-0732">Signal</keyword>
<dbReference type="Pfam" id="PF00144">
    <property type="entry name" value="Beta-lactamase"/>
    <property type="match status" value="1"/>
</dbReference>
<dbReference type="EMBL" id="CP055153">
    <property type="protein sequence ID" value="QMU28640.1"/>
    <property type="molecule type" value="Genomic_DNA"/>
</dbReference>
<dbReference type="AlphaFoldDB" id="A0A7L7L758"/>
<dbReference type="Gene3D" id="3.40.710.10">
    <property type="entry name" value="DD-peptidase/beta-lactamase superfamily"/>
    <property type="match status" value="1"/>
</dbReference>
<keyword evidence="4" id="KW-1185">Reference proteome</keyword>
<accession>A0A7L7L758</accession>
<keyword evidence="3" id="KW-0378">Hydrolase</keyword>
<sequence length="566" mass="63254">MKPLLLQLAWSLIFLLSLGIFNSTQAQTISPPLQAHIDSLFLTWNSTKTPGTVIAVIRDGQVLYQRAYGMANIKKKEPLTTNHSFWIASMAKQFTAMSIALLEEQGKLCASDDIRKYLPELPDLGETVRIEHLIHHTSGLRDGFTLVGLTFKGEKQYTNANVLAAMTRQNNLNFKPGERYEYLNGGYVLLAEIVARVSGMSFPEFTEQTIFRPLGMNHSRFYGNFKETIPGLVKGYGVNYKKGKVRYRQSEFQGNTVGSSGLVTTLADLIKWNENFYQNKLGKGSPTLITKILTPGTLNNGQVSRYAYGLEVAPYKEYLATSHSGSDPGYKAEMVRFPEQKVTVIGLANTDDMYSLTPNLLHVGESVIQNKVIPEIAGFNGLPNKDLSKLTGIYLNSANNQELAIITHENEKLFSATSFNGYKAPLTALAPQVYQNQGLKEYELRFISSEDGQVNTLQQTPIREDGFLLQKVAPQELTIAQLKTYAGKYYSSELKKTYHLVVRKEKLGLLLYKVVFIPFQPIEGNRFLADLIGNNTLVFSSNTAGIPTGFTFNRTAITNLQFIRKK</sequence>
<dbReference type="InterPro" id="IPR050491">
    <property type="entry name" value="AmpC-like"/>
</dbReference>
<organism evidence="3 4">
    <name type="scientific">Adhaeribacter radiodurans</name>
    <dbReference type="NCBI Taxonomy" id="2745197"/>
    <lineage>
        <taxon>Bacteria</taxon>
        <taxon>Pseudomonadati</taxon>
        <taxon>Bacteroidota</taxon>
        <taxon>Cytophagia</taxon>
        <taxon>Cytophagales</taxon>
        <taxon>Hymenobacteraceae</taxon>
        <taxon>Adhaeribacter</taxon>
    </lineage>
</organism>
<reference evidence="3 4" key="1">
    <citation type="submission" date="2020-08" db="EMBL/GenBank/DDBJ databases">
        <title>Adhaeribacter dokdonensis sp. nov., isolated from the rhizosphere of Elymus tsukushiensis, a plant native to the Dokdo Islands, Republic of Korea.</title>
        <authorList>
            <person name="Ghim S.Y."/>
        </authorList>
    </citation>
    <scope>NUCLEOTIDE SEQUENCE [LARGE SCALE GENOMIC DNA]</scope>
    <source>
        <strain evidence="3 4">KUDC8001</strain>
    </source>
</reference>
<evidence type="ECO:0000259" key="2">
    <source>
        <dbReference type="Pfam" id="PF00144"/>
    </source>
</evidence>
<dbReference type="GO" id="GO:0016787">
    <property type="term" value="F:hydrolase activity"/>
    <property type="evidence" value="ECO:0007669"/>
    <property type="project" value="UniProtKB-KW"/>
</dbReference>
<dbReference type="InterPro" id="IPR001466">
    <property type="entry name" value="Beta-lactam-related"/>
</dbReference>
<evidence type="ECO:0000256" key="1">
    <source>
        <dbReference type="SAM" id="SignalP"/>
    </source>
</evidence>
<dbReference type="PANTHER" id="PTHR46825:SF9">
    <property type="entry name" value="BETA-LACTAMASE-RELATED DOMAIN-CONTAINING PROTEIN"/>
    <property type="match status" value="1"/>
</dbReference>
<evidence type="ECO:0000313" key="3">
    <source>
        <dbReference type="EMBL" id="QMU28640.1"/>
    </source>
</evidence>
<protein>
    <submittedName>
        <fullName evidence="3">Serine hydrolase</fullName>
    </submittedName>
</protein>
<dbReference type="Proteomes" id="UP000514509">
    <property type="component" value="Chromosome"/>
</dbReference>
<name>A0A7L7L758_9BACT</name>
<dbReference type="SUPFAM" id="SSF56601">
    <property type="entry name" value="beta-lactamase/transpeptidase-like"/>
    <property type="match status" value="1"/>
</dbReference>
<feature type="signal peptide" evidence="1">
    <location>
        <begin position="1"/>
        <end position="26"/>
    </location>
</feature>
<gene>
    <name evidence="3" type="ORF">HUW48_11580</name>
</gene>
<evidence type="ECO:0000313" key="4">
    <source>
        <dbReference type="Proteomes" id="UP000514509"/>
    </source>
</evidence>
<proteinExistence type="predicted"/>
<feature type="domain" description="Beta-lactamase-related" evidence="2">
    <location>
        <begin position="46"/>
        <end position="352"/>
    </location>
</feature>
<dbReference type="PANTHER" id="PTHR46825">
    <property type="entry name" value="D-ALANYL-D-ALANINE-CARBOXYPEPTIDASE/ENDOPEPTIDASE AMPH"/>
    <property type="match status" value="1"/>
</dbReference>
<dbReference type="KEGG" id="add:HUW48_11580"/>
<dbReference type="RefSeq" id="WP_182415823.1">
    <property type="nucleotide sequence ID" value="NZ_CP055153.1"/>
</dbReference>
<feature type="chain" id="PRO_5029915263" evidence="1">
    <location>
        <begin position="27"/>
        <end position="566"/>
    </location>
</feature>